<evidence type="ECO:0000256" key="5">
    <source>
        <dbReference type="ARBA" id="ARBA00022741"/>
    </source>
</evidence>
<organism evidence="12 13">
    <name type="scientific">Littorina saxatilis</name>
    <dbReference type="NCBI Taxonomy" id="31220"/>
    <lineage>
        <taxon>Eukaryota</taxon>
        <taxon>Metazoa</taxon>
        <taxon>Spiralia</taxon>
        <taxon>Lophotrochozoa</taxon>
        <taxon>Mollusca</taxon>
        <taxon>Gastropoda</taxon>
        <taxon>Caenogastropoda</taxon>
        <taxon>Littorinimorpha</taxon>
        <taxon>Littorinoidea</taxon>
        <taxon>Littorinidae</taxon>
        <taxon>Littorina</taxon>
    </lineage>
</organism>
<sequence>MSKTHIEKAVNGELSSENIAEHGKSKRTRIRRPSGEMGQRFSIKKIERHGHAAGESKETTKAGLSCLRTKSTSATSTTAAKEMKGVSDTVSNRTTDSTGESTSGTKKADNVESSASTSNVKRSSRFHVTKLPIPERNPTPPSEKTHNVQEDSKARTSDSSASLSENGDRINDTASITNKDSGKNRPFRGMRFVEEETGQACDENSEKRKKSAGQFFYAEQGKGVTIDSVLSDTGIKLQLEGEIKDIQQSQRVNEVEEKAVASSPDNRFLKFDLEIGRGSFKTVYKGLDTELGVAVAWCELQDKKWNKSERQRFKEEAEMLKELQHPNIVRFFDYWEEHNHRNRKVIILVTELMTSGTMKTYLKRFKKINLKVLKNWCRQILKGLCFLHTRTPPVIHRDLKCDNIFITGTTGSVKIGDLGLATLKNKSFAKSVIGTPEFMAPEMYEEHYDEAVDVYAFGMCMLEMASSEYPYKECTNAAQIYKRVTMGVHPEALDKVVIPEIRDIIQRCICIKTDERYTVKDLLQHDFFLEDSGYKVELVNREDEASNTSDIQMRLRVVDPKKRKDKHKENEAIQFDFNILNDQAEEVAKELASSGFLHEDDVRVVTRLIRDRVMQVKRERERRAEGGSQQSLNSAASDTTAVHLASQNTTSASSAHTQGQSQQPQGDARGAGSQATYAAAVQKQTTPPGQGQHSPATSHQSQQAVGKTDSGKPLTDLTSGKDVTDSPPVSNAEVMSAAAQQDPTAANLAHLDLTAAQQLQHQQQQLTTPMETPGPSTSTFPATGQPAASASSQNAYLASGSQSAAYLTDEASMSNRESETEMTSNTDKKKKTKTKRRKTLEKSPRVTVLSFEDEDEEVECRLELSNRNTITFKFALENDEPEEIAENLKVEGLLHETQVLMVIELLEEVVRMVMQDSKEAVGWCVSFVASSTSSSPRSLHKTKLSEGIEHEKKLDLPETEETLNADDKDQKAEGDSADPDSQVVISNSKRFIVNKVHDHQLTETRIAEDDEEETNISPDNLASMSAQAGGGADSDEQRSVKSVTKPTVPINISDLQDKLSRIHTNPKPAGMVPQQETGEAGETAPQPQSGSGCQPAQQRPAQQSAQTGQQQPQSVQLVPAQTGQPVTQQQQQPQAVQPAGQQQPQQVQQMAQPGQVQPGQQQQPQPVQPVGQQQPPQPSQQMLQPAVQQGRPVVQQQTLPLQPGQLVGQQQPSPVYPGNQQAGQQPPQPVQQVGQQFQQPGVAGQQADQGGSQAVPQQGGAVVHDDSPPGKTTHDAGSHHGPQHLPSHHPLNINPQFMMAMHQMFPHLTSNYQFPQHYYPGNQFQQMHHLWQMYQLYHQLMPQQQHHGVPHYPLRQNPSMPNVHPTNPGTASQGSESGIYSPMRVVSPPRSPTTARRGMAEDGGGQEDGGQMPGGSGKGKPELSNISNLEQALIRTIHGNRKDMAMVPPVPAPQSGVSPVNPESAADHAEGYRHSDADSSLYVGIAPGASESSFVRGGPSESKSEPLLHQGQHVIRSRFPVETLPCSLTETSQGENTNASSVSPTEATKIKGRFKVTTMRDSKSQPDVSDSDHRMSTSAKHDGQDVTNSAASASALSTPHSTPSAPSNKEDGSQGVDRKLSHVSSNVPCSLVVQDPNGKLLHPDVHSLQTQRMGRAASFDLPTSAVRNLYKKRSASLSHLPPSSCYGSEELYMYGDGAYANAARPILAHAVTQSSPGWSTSSEQADIATQTSPAVHKDRPPFVRAKGAQRLEEDGVEAVKEESKKPYRLEEDPEYCDMIKRHAQESEALRQRHQKELGEFLHKRGLSYPANPVMPNPTTPPLFMGALTTSPFHLPTPHHHHPLHGGPPHHEGTPLSPNSQRRSVAEGEAHLDGSPQEKARKMLKLEDMLKYADFSRLPPVGPKSEPVKKSLNELKHERDLKGWEPVFGADSAPVTVAQGGAKSAVPDHISEGGSENCSRKSSTDMSASQSSIPELMRQQQQQQQQQAFPSVGGLGLPHPAAQSQYSQQHHHQVSQQMSQLSAIFGTGPFPPYYYSYNGPYPAFAASGTQGQPYTSLSNNTFVMPTAHQHPTTPINPAVIPVAGPAPLPTAAPPGNGGNSGFVPSNQSPGANNNNQPGASG</sequence>
<feature type="compositionally biased region" description="Basic residues" evidence="10">
    <location>
        <begin position="828"/>
        <end position="839"/>
    </location>
</feature>
<feature type="compositionally biased region" description="Basic and acidic residues" evidence="10">
    <location>
        <begin position="965"/>
        <end position="974"/>
    </location>
</feature>
<evidence type="ECO:0000256" key="6">
    <source>
        <dbReference type="ARBA" id="ARBA00022777"/>
    </source>
</evidence>
<dbReference type="Gene3D" id="3.30.200.20">
    <property type="entry name" value="Phosphorylase Kinase, domain 1"/>
    <property type="match status" value="1"/>
</dbReference>
<dbReference type="Pfam" id="PF00069">
    <property type="entry name" value="Pkinase"/>
    <property type="match status" value="1"/>
</dbReference>
<evidence type="ECO:0000256" key="4">
    <source>
        <dbReference type="ARBA" id="ARBA00022679"/>
    </source>
</evidence>
<dbReference type="FunFam" id="1.10.510.10:FF:000006">
    <property type="entry name" value="Serine/threonine-protein kinase WNK1 isoform 2"/>
    <property type="match status" value="1"/>
</dbReference>
<dbReference type="EC" id="2.7.11.1" evidence="2"/>
<keyword evidence="6" id="KW-0418">Kinase</keyword>
<dbReference type="CDD" id="cd13983">
    <property type="entry name" value="STKc_WNK"/>
    <property type="match status" value="1"/>
</dbReference>
<dbReference type="GO" id="GO:0004674">
    <property type="term" value="F:protein serine/threonine kinase activity"/>
    <property type="evidence" value="ECO:0007669"/>
    <property type="project" value="UniProtKB-KW"/>
</dbReference>
<evidence type="ECO:0000256" key="9">
    <source>
        <dbReference type="ARBA" id="ARBA00048679"/>
    </source>
</evidence>
<feature type="region of interest" description="Disordered" evidence="10">
    <location>
        <begin position="1"/>
        <end position="187"/>
    </location>
</feature>
<feature type="region of interest" description="Disordered" evidence="10">
    <location>
        <begin position="932"/>
        <end position="983"/>
    </location>
</feature>
<dbReference type="SMART" id="SM00220">
    <property type="entry name" value="S_TKc"/>
    <property type="match status" value="1"/>
</dbReference>
<feature type="compositionally biased region" description="Basic and acidic residues" evidence="10">
    <location>
        <begin position="143"/>
        <end position="156"/>
    </location>
</feature>
<feature type="region of interest" description="Disordered" evidence="10">
    <location>
        <begin position="1364"/>
        <end position="1423"/>
    </location>
</feature>
<keyword evidence="5" id="KW-0547">Nucleotide-binding</keyword>
<feature type="region of interest" description="Disordered" evidence="10">
    <location>
        <begin position="617"/>
        <end position="742"/>
    </location>
</feature>
<feature type="compositionally biased region" description="Basic and acidic residues" evidence="10">
    <location>
        <begin position="1465"/>
        <end position="1474"/>
    </location>
</feature>
<comment type="cofactor">
    <cofactor evidence="1">
        <name>Mg(2+)</name>
        <dbReference type="ChEBI" id="CHEBI:18420"/>
    </cofactor>
</comment>
<dbReference type="GO" id="GO:0005524">
    <property type="term" value="F:ATP binding"/>
    <property type="evidence" value="ECO:0007669"/>
    <property type="project" value="UniProtKB-KW"/>
</dbReference>
<dbReference type="InterPro" id="IPR050588">
    <property type="entry name" value="WNK_Ser-Thr_kinase"/>
</dbReference>
<feature type="compositionally biased region" description="Basic and acidic residues" evidence="10">
    <location>
        <begin position="943"/>
        <end position="956"/>
    </location>
</feature>
<feature type="region of interest" description="Disordered" evidence="10">
    <location>
        <begin position="758"/>
        <end position="841"/>
    </location>
</feature>
<comment type="catalytic activity">
    <reaction evidence="8">
        <text>L-threonyl-[protein] + ATP = O-phospho-L-threonyl-[protein] + ADP + H(+)</text>
        <dbReference type="Rhea" id="RHEA:46608"/>
        <dbReference type="Rhea" id="RHEA-COMP:11060"/>
        <dbReference type="Rhea" id="RHEA-COMP:11605"/>
        <dbReference type="ChEBI" id="CHEBI:15378"/>
        <dbReference type="ChEBI" id="CHEBI:30013"/>
        <dbReference type="ChEBI" id="CHEBI:30616"/>
        <dbReference type="ChEBI" id="CHEBI:61977"/>
        <dbReference type="ChEBI" id="CHEBI:456216"/>
        <dbReference type="EC" id="2.7.11.1"/>
    </reaction>
</comment>
<dbReference type="InterPro" id="IPR011009">
    <property type="entry name" value="Kinase-like_dom_sf"/>
</dbReference>
<feature type="compositionally biased region" description="Low complexity" evidence="10">
    <location>
        <begin position="1094"/>
        <end position="1254"/>
    </location>
</feature>
<proteinExistence type="predicted"/>
<evidence type="ECO:0000256" key="7">
    <source>
        <dbReference type="ARBA" id="ARBA00022840"/>
    </source>
</evidence>
<feature type="compositionally biased region" description="Basic and acidic residues" evidence="10">
    <location>
        <begin position="1863"/>
        <end position="1877"/>
    </location>
</feature>
<keyword evidence="3" id="KW-0723">Serine/threonine-protein kinase</keyword>
<dbReference type="PROSITE" id="PS50011">
    <property type="entry name" value="PROTEIN_KINASE_DOM"/>
    <property type="match status" value="1"/>
</dbReference>
<dbReference type="SUPFAM" id="SSF56112">
    <property type="entry name" value="Protein kinase-like (PK-like)"/>
    <property type="match status" value="1"/>
</dbReference>
<dbReference type="EMBL" id="JBAMIC010000010">
    <property type="protein sequence ID" value="KAK7101583.1"/>
    <property type="molecule type" value="Genomic_DNA"/>
</dbReference>
<feature type="compositionally biased region" description="Gly residues" evidence="10">
    <location>
        <begin position="1401"/>
        <end position="1418"/>
    </location>
</feature>
<evidence type="ECO:0000256" key="1">
    <source>
        <dbReference type="ARBA" id="ARBA00001946"/>
    </source>
</evidence>
<dbReference type="Gene3D" id="3.10.20.90">
    <property type="entry name" value="Phosphatidylinositol 3-kinase Catalytic Subunit, Chain A, domain 1"/>
    <property type="match status" value="2"/>
</dbReference>
<keyword evidence="7" id="KW-0067">ATP-binding</keyword>
<dbReference type="InterPro" id="IPR024678">
    <property type="entry name" value="Kinase_OSR1/WNK_CCT"/>
</dbReference>
<evidence type="ECO:0000313" key="12">
    <source>
        <dbReference type="EMBL" id="KAK7101583.1"/>
    </source>
</evidence>
<dbReference type="Pfam" id="PF24889">
    <property type="entry name" value="CCTL2_WNK"/>
    <property type="match status" value="1"/>
</dbReference>
<comment type="caution">
    <text evidence="12">The sequence shown here is derived from an EMBL/GenBank/DDBJ whole genome shotgun (WGS) entry which is preliminary data.</text>
</comment>
<feature type="region of interest" description="Disordered" evidence="10">
    <location>
        <begin position="2084"/>
        <end position="2120"/>
    </location>
</feature>
<dbReference type="Gene3D" id="1.10.510.10">
    <property type="entry name" value="Transferase(Phosphotransferase) domain 1"/>
    <property type="match status" value="1"/>
</dbReference>
<feature type="domain" description="Protein kinase" evidence="11">
    <location>
        <begin position="269"/>
        <end position="528"/>
    </location>
</feature>
<feature type="compositionally biased region" description="Low complexity" evidence="10">
    <location>
        <begin position="69"/>
        <end position="80"/>
    </location>
</feature>
<feature type="compositionally biased region" description="Basic and acidic residues" evidence="10">
    <location>
        <begin position="1263"/>
        <end position="1278"/>
    </location>
</feature>
<feature type="compositionally biased region" description="Low complexity" evidence="10">
    <location>
        <begin position="1587"/>
        <end position="1607"/>
    </location>
</feature>
<feature type="compositionally biased region" description="Polar residues" evidence="10">
    <location>
        <begin position="682"/>
        <end position="705"/>
    </location>
</feature>
<dbReference type="InterPro" id="IPR056865">
    <property type="entry name" value="CCTL2_WNK"/>
</dbReference>
<feature type="compositionally biased region" description="Basic and acidic residues" evidence="10">
    <location>
        <begin position="1558"/>
        <end position="1584"/>
    </location>
</feature>
<feature type="compositionally biased region" description="Polar residues" evidence="10">
    <location>
        <begin position="627"/>
        <end position="665"/>
    </location>
</feature>
<feature type="compositionally biased region" description="Polar residues" evidence="10">
    <location>
        <begin position="1963"/>
        <end position="1972"/>
    </location>
</feature>
<keyword evidence="13" id="KW-1185">Reference proteome</keyword>
<feature type="compositionally biased region" description="Basic and acidic residues" evidence="10">
    <location>
        <begin position="49"/>
        <end position="60"/>
    </location>
</feature>
<dbReference type="PANTHER" id="PTHR13902">
    <property type="entry name" value="SERINE/THREONINE-PROTEIN KINASE WNK WITH NO LYSINE -RELATED"/>
    <property type="match status" value="1"/>
</dbReference>
<keyword evidence="4" id="KW-0808">Transferase</keyword>
<dbReference type="Proteomes" id="UP001374579">
    <property type="component" value="Unassembled WGS sequence"/>
</dbReference>
<dbReference type="InterPro" id="IPR008271">
    <property type="entry name" value="Ser/Thr_kinase_AS"/>
</dbReference>
<dbReference type="FunFam" id="3.30.200.20:FF:000494">
    <property type="entry name" value="serine/threonine-protein kinase WNK2 isoform X2"/>
    <property type="match status" value="1"/>
</dbReference>
<feature type="compositionally biased region" description="Low complexity" evidence="10">
    <location>
        <begin position="94"/>
        <end position="105"/>
    </location>
</feature>
<feature type="region of interest" description="Disordered" evidence="10">
    <location>
        <begin position="1529"/>
        <end position="1622"/>
    </location>
</feature>
<evidence type="ECO:0000259" key="11">
    <source>
        <dbReference type="PROSITE" id="PS50011"/>
    </source>
</evidence>
<protein>
    <recommendedName>
        <fullName evidence="2">non-specific serine/threonine protein kinase</fullName>
        <ecNumber evidence="2">2.7.11.1</ecNumber>
    </recommendedName>
</protein>
<feature type="region of interest" description="Disordered" evidence="10">
    <location>
        <begin position="1002"/>
        <end position="1292"/>
    </location>
</feature>
<accession>A0AAN9GAD0</accession>
<feature type="region of interest" description="Disordered" evidence="10">
    <location>
        <begin position="1492"/>
        <end position="1512"/>
    </location>
</feature>
<dbReference type="PROSITE" id="PS00108">
    <property type="entry name" value="PROTEIN_KINASE_ST"/>
    <property type="match status" value="1"/>
</dbReference>
<feature type="compositionally biased region" description="Basic and acidic residues" evidence="10">
    <location>
        <begin position="1"/>
        <end position="10"/>
    </location>
</feature>
<feature type="compositionally biased region" description="Polar residues" evidence="10">
    <location>
        <begin position="1529"/>
        <end position="1546"/>
    </location>
</feature>
<feature type="compositionally biased region" description="Polar residues" evidence="10">
    <location>
        <begin position="1364"/>
        <end position="1378"/>
    </location>
</feature>
<gene>
    <name evidence="12" type="ORF">V1264_019944</name>
</gene>
<feature type="compositionally biased region" description="Polar residues" evidence="10">
    <location>
        <begin position="111"/>
        <end position="121"/>
    </location>
</feature>
<feature type="compositionally biased region" description="Low complexity" evidence="10">
    <location>
        <begin position="758"/>
        <end position="768"/>
    </location>
</feature>
<feature type="region of interest" description="Disordered" evidence="10">
    <location>
        <begin position="1944"/>
        <end position="2016"/>
    </location>
</feature>
<evidence type="ECO:0000256" key="10">
    <source>
        <dbReference type="SAM" id="MobiDB-lite"/>
    </source>
</evidence>
<feature type="compositionally biased region" description="Polar residues" evidence="10">
    <location>
        <begin position="2101"/>
        <end position="2120"/>
    </location>
</feature>
<name>A0AAN9GAD0_9CAEN</name>
<feature type="compositionally biased region" description="Low complexity" evidence="10">
    <location>
        <begin position="2002"/>
        <end position="2016"/>
    </location>
</feature>
<feature type="region of interest" description="Disordered" evidence="10">
    <location>
        <begin position="1828"/>
        <end position="1877"/>
    </location>
</feature>
<evidence type="ECO:0000313" key="13">
    <source>
        <dbReference type="Proteomes" id="UP001374579"/>
    </source>
</evidence>
<dbReference type="InterPro" id="IPR000719">
    <property type="entry name" value="Prot_kinase_dom"/>
</dbReference>
<evidence type="ECO:0000256" key="2">
    <source>
        <dbReference type="ARBA" id="ARBA00012513"/>
    </source>
</evidence>
<evidence type="ECO:0000256" key="3">
    <source>
        <dbReference type="ARBA" id="ARBA00022527"/>
    </source>
</evidence>
<feature type="compositionally biased region" description="Polar residues" evidence="10">
    <location>
        <begin position="774"/>
        <end position="825"/>
    </location>
</feature>
<reference evidence="12 13" key="1">
    <citation type="submission" date="2024-02" db="EMBL/GenBank/DDBJ databases">
        <title>Chromosome-scale genome assembly of the rough periwinkle Littorina saxatilis.</title>
        <authorList>
            <person name="De Jode A."/>
            <person name="Faria R."/>
            <person name="Formenti G."/>
            <person name="Sims Y."/>
            <person name="Smith T.P."/>
            <person name="Tracey A."/>
            <person name="Wood J.M.D."/>
            <person name="Zagrodzka Z.B."/>
            <person name="Johannesson K."/>
            <person name="Butlin R.K."/>
            <person name="Leder E.H."/>
        </authorList>
    </citation>
    <scope>NUCLEOTIDE SEQUENCE [LARGE SCALE GENOMIC DNA]</scope>
    <source>
        <strain evidence="12">Snail1</strain>
        <tissue evidence="12">Muscle</tissue>
    </source>
</reference>
<dbReference type="Pfam" id="PF12202">
    <property type="entry name" value="OSR1_C"/>
    <property type="match status" value="1"/>
</dbReference>
<feature type="compositionally biased region" description="Polar residues" evidence="10">
    <location>
        <begin position="1015"/>
        <end position="1026"/>
    </location>
</feature>
<evidence type="ECO:0000256" key="8">
    <source>
        <dbReference type="ARBA" id="ARBA00047899"/>
    </source>
</evidence>
<feature type="region of interest" description="Disordered" evidence="10">
    <location>
        <begin position="1453"/>
        <end position="1474"/>
    </location>
</feature>
<comment type="catalytic activity">
    <reaction evidence="9">
        <text>L-seryl-[protein] + ATP = O-phospho-L-seryl-[protein] + ADP + H(+)</text>
        <dbReference type="Rhea" id="RHEA:17989"/>
        <dbReference type="Rhea" id="RHEA-COMP:9863"/>
        <dbReference type="Rhea" id="RHEA-COMP:11604"/>
        <dbReference type="ChEBI" id="CHEBI:15378"/>
        <dbReference type="ChEBI" id="CHEBI:29999"/>
        <dbReference type="ChEBI" id="CHEBI:30616"/>
        <dbReference type="ChEBI" id="CHEBI:83421"/>
        <dbReference type="ChEBI" id="CHEBI:456216"/>
        <dbReference type="EC" id="2.7.11.1"/>
    </reaction>
</comment>
<feature type="compositionally biased region" description="Basic and acidic residues" evidence="10">
    <location>
        <begin position="1608"/>
        <end position="1620"/>
    </location>
</feature>